<geneLocation type="plasmid" evidence="1 2">
    <name>p7</name>
</geneLocation>
<accession>A0A4D8QF65</accession>
<dbReference type="AlphaFoldDB" id="A0A4D8QF65"/>
<keyword evidence="1" id="KW-0614">Plasmid</keyword>
<protein>
    <submittedName>
        <fullName evidence="1">Uncharacterized protein</fullName>
    </submittedName>
</protein>
<proteinExistence type="predicted"/>
<sequence length="108" mass="12089">MSVTAESAISFVLATINAPRHQRITPADLLACLHADQPDSRWRPHIEALLDECSHESVHDLVLANVTTFEALERALDVWGQDGARTAPWIREMAWLTRESDRLRSAGC</sequence>
<reference evidence="1 2" key="1">
    <citation type="submission" date="2018-09" db="EMBL/GenBank/DDBJ databases">
        <title>Whole genome based analysis of evolution and adaptive divergence in Indian and Brazilian strains of Azospirillum brasilense.</title>
        <authorList>
            <person name="Singh C."/>
            <person name="Tripathi A.K."/>
        </authorList>
    </citation>
    <scope>NUCLEOTIDE SEQUENCE [LARGE SCALE GENOMIC DNA]</scope>
    <source>
        <strain evidence="1 2">MTCC4036</strain>
        <plasmid evidence="1 2">p7</plasmid>
    </source>
</reference>
<dbReference type="Proteomes" id="UP000298596">
    <property type="component" value="Plasmid p7"/>
</dbReference>
<evidence type="ECO:0000313" key="2">
    <source>
        <dbReference type="Proteomes" id="UP000298596"/>
    </source>
</evidence>
<gene>
    <name evidence="1" type="ORF">D3867_36940</name>
</gene>
<organism evidence="1 2">
    <name type="scientific">Azospirillum brasilense</name>
    <dbReference type="NCBI Taxonomy" id="192"/>
    <lineage>
        <taxon>Bacteria</taxon>
        <taxon>Pseudomonadati</taxon>
        <taxon>Pseudomonadota</taxon>
        <taxon>Alphaproteobacteria</taxon>
        <taxon>Rhodospirillales</taxon>
        <taxon>Azospirillaceae</taxon>
        <taxon>Azospirillum</taxon>
    </lineage>
</organism>
<dbReference type="EMBL" id="CP032337">
    <property type="protein sequence ID" value="QCO07473.1"/>
    <property type="molecule type" value="Genomic_DNA"/>
</dbReference>
<evidence type="ECO:0000313" key="1">
    <source>
        <dbReference type="EMBL" id="QCO07473.1"/>
    </source>
</evidence>
<name>A0A4D8QF65_AZOBR</name>